<accession>A0A915JN52</accession>
<keyword evidence="7" id="KW-1185">Reference proteome</keyword>
<dbReference type="Pfam" id="PF05118">
    <property type="entry name" value="Asp_Arg_Hydrox"/>
    <property type="match status" value="1"/>
</dbReference>
<dbReference type="PANTHER" id="PTHR46332">
    <property type="entry name" value="ASPARTATE BETA-HYDROXYLASE DOMAIN-CONTAINING PROTEIN 2"/>
    <property type="match status" value="1"/>
</dbReference>
<comment type="similarity">
    <text evidence="1">Belongs to the aspartyl/asparaginyl beta-hydroxylase family.</text>
</comment>
<feature type="binding site" evidence="5">
    <location>
        <begin position="28"/>
        <end position="31"/>
    </location>
    <ligand>
        <name>substrate</name>
    </ligand>
</feature>
<evidence type="ECO:0000313" key="7">
    <source>
        <dbReference type="Proteomes" id="UP000887565"/>
    </source>
</evidence>
<keyword evidence="4" id="KW-0560">Oxidoreductase</keyword>
<dbReference type="Proteomes" id="UP000887565">
    <property type="component" value="Unplaced"/>
</dbReference>
<dbReference type="PANTHER" id="PTHR46332:SF5">
    <property type="entry name" value="ASPARTATE BETA-HYDROXYLASE DOMAIN CONTAINING 2"/>
    <property type="match status" value="1"/>
</dbReference>
<evidence type="ECO:0000256" key="4">
    <source>
        <dbReference type="ARBA" id="ARBA00023002"/>
    </source>
</evidence>
<evidence type="ECO:0000256" key="1">
    <source>
        <dbReference type="ARBA" id="ARBA00007730"/>
    </source>
</evidence>
<protein>
    <submittedName>
        <fullName evidence="8">Aspartyl/asparaginy/proline hydroxylase domain-containing protein</fullName>
    </submittedName>
</protein>
<dbReference type="GO" id="GO:0051213">
    <property type="term" value="F:dioxygenase activity"/>
    <property type="evidence" value="ECO:0007669"/>
    <property type="project" value="UniProtKB-KW"/>
</dbReference>
<dbReference type="AlphaFoldDB" id="A0A915JN52"/>
<dbReference type="Gene3D" id="2.60.120.330">
    <property type="entry name" value="B-lactam Antibiotic, Isopenicillin N Synthase, Chain"/>
    <property type="match status" value="1"/>
</dbReference>
<evidence type="ECO:0000259" key="6">
    <source>
        <dbReference type="Pfam" id="PF05118"/>
    </source>
</evidence>
<feature type="binding site" evidence="5">
    <location>
        <begin position="6"/>
        <end position="9"/>
    </location>
    <ligand>
        <name>substrate</name>
    </ligand>
</feature>
<evidence type="ECO:0000313" key="8">
    <source>
        <dbReference type="WBParaSite" id="nRc.2.0.1.t27625-RA"/>
    </source>
</evidence>
<feature type="domain" description="Aspartyl/asparaginy/proline hydroxylase" evidence="6">
    <location>
        <begin position="204"/>
        <end position="365"/>
    </location>
</feature>
<keyword evidence="3" id="KW-0223">Dioxygenase</keyword>
<dbReference type="Pfam" id="PF01112">
    <property type="entry name" value="Asparaginase_2"/>
    <property type="match status" value="1"/>
</dbReference>
<dbReference type="InterPro" id="IPR029055">
    <property type="entry name" value="Ntn_hydrolases_N"/>
</dbReference>
<reference evidence="8" key="1">
    <citation type="submission" date="2022-11" db="UniProtKB">
        <authorList>
            <consortium name="WormBaseParasite"/>
        </authorList>
    </citation>
    <scope>IDENTIFICATION</scope>
</reference>
<dbReference type="OMA" id="HIPSKDC"/>
<dbReference type="InterPro" id="IPR007803">
    <property type="entry name" value="Asp/Arg/Pro-Hydrxlase"/>
</dbReference>
<comment type="similarity">
    <text evidence="2">Belongs to the Ntn-hydrolase family.</text>
</comment>
<dbReference type="SUPFAM" id="SSF56235">
    <property type="entry name" value="N-terminal nucleophile aminohydrolases (Ntn hydrolases)"/>
    <property type="match status" value="1"/>
</dbReference>
<dbReference type="InterPro" id="IPR000246">
    <property type="entry name" value="Peptidase_T2"/>
</dbReference>
<dbReference type="Gene3D" id="3.60.20.30">
    <property type="entry name" value="(Glycosyl)asparaginase"/>
    <property type="match status" value="1"/>
</dbReference>
<sequence length="385" mass="44505">MIILGRVGDSCIVGAGFYADKNVAVTGTGNGDVFVKKQTCVRVAQLLATNESLTLDQACRQILDEYMQECGAGLIAVDSRGQISMVFNTSDMYRGYAMGENEVEMIEWLLSFVFPKAEIRDNSTCKSENCIRCAKNEVFMKEAESKFDDFMTNNNTPDQFQRIAVGFDPITKNNDHLFYINELTSRAIWENDDLPLYCLSILTENVDIIRDELFEQLNENRNGWFKDRLNRDHYWKKFYFMNQGTWVVENAKKCPKTMRIVQSLPKLMKNCAFGYVFWSILEPNCSIEKHRGPTNLRLRCHLPLQVPEPEKSTHCCLTVDDRNVEWTSGKCLIFDDSFEHSVRFESEKRKFVNSRIVLIIDLWHPDLSEYEIALLCKLFPSNSEN</sequence>
<organism evidence="7 8">
    <name type="scientific">Romanomermis culicivorax</name>
    <name type="common">Nematode worm</name>
    <dbReference type="NCBI Taxonomy" id="13658"/>
    <lineage>
        <taxon>Eukaryota</taxon>
        <taxon>Metazoa</taxon>
        <taxon>Ecdysozoa</taxon>
        <taxon>Nematoda</taxon>
        <taxon>Enoplea</taxon>
        <taxon>Dorylaimia</taxon>
        <taxon>Mermithida</taxon>
        <taxon>Mermithoidea</taxon>
        <taxon>Mermithidae</taxon>
        <taxon>Romanomermis</taxon>
    </lineage>
</organism>
<proteinExistence type="inferred from homology"/>
<evidence type="ECO:0000256" key="2">
    <source>
        <dbReference type="ARBA" id="ARBA00010872"/>
    </source>
</evidence>
<evidence type="ECO:0000256" key="5">
    <source>
        <dbReference type="PIRSR" id="PIRSR600246-2"/>
    </source>
</evidence>
<dbReference type="GO" id="GO:0016787">
    <property type="term" value="F:hydrolase activity"/>
    <property type="evidence" value="ECO:0007669"/>
    <property type="project" value="InterPro"/>
</dbReference>
<dbReference type="SUPFAM" id="SSF51197">
    <property type="entry name" value="Clavaminate synthase-like"/>
    <property type="match status" value="1"/>
</dbReference>
<dbReference type="InterPro" id="IPR027443">
    <property type="entry name" value="IPNS-like_sf"/>
</dbReference>
<name>A0A915JN52_ROMCU</name>
<dbReference type="GO" id="GO:0016020">
    <property type="term" value="C:membrane"/>
    <property type="evidence" value="ECO:0007669"/>
    <property type="project" value="TreeGrafter"/>
</dbReference>
<dbReference type="InterPro" id="IPR051821">
    <property type="entry name" value="Asp/Asn_beta-hydroxylase"/>
</dbReference>
<dbReference type="WBParaSite" id="nRc.2.0.1.t27625-RA">
    <property type="protein sequence ID" value="nRc.2.0.1.t27625-RA"/>
    <property type="gene ID" value="nRc.2.0.1.g27625"/>
</dbReference>
<evidence type="ECO:0000256" key="3">
    <source>
        <dbReference type="ARBA" id="ARBA00022964"/>
    </source>
</evidence>